<dbReference type="InterPro" id="IPR044210">
    <property type="entry name" value="Tfc3-like"/>
</dbReference>
<dbReference type="PANTHER" id="PTHR15180:SF1">
    <property type="entry name" value="GENERAL TRANSCRIPTION FACTOR 3C POLYPEPTIDE 1"/>
    <property type="match status" value="1"/>
</dbReference>
<dbReference type="EMBL" id="VIIS01000312">
    <property type="protein sequence ID" value="KAF0310396.1"/>
    <property type="molecule type" value="Genomic_DNA"/>
</dbReference>
<sequence>MFFFSFRAALKFPDQSTISLQHSLERQAFNLLHVYGSRGIDSNTLRRELGQTPLDARALLKSLANIKQSVETFREDVGRTRITKYVASRYVHMSDTKLEFSMEEQRLKTLTVKTDTGAPPEPQLPQLSPADPVFVMPCGPADGEDFGPPVLTPAFTLPSAPSGAATSATKTAQTATKSTKPAAKAGKAAGKAGKAATAEEDADDITAAAASEAADAENKPASEVVSLLPDGDNLIDMEHCFLELIDPTSLQPISPPKSVIPLEQTELFSKSSSSRLVKRTRIILEIVQKLKIIDNAYQLRRMVQNSEDDQGILTKMDRKSFNRILKRLSDAGLVKNYRLTLSRSGQVKQRHMIADQAVGPDNTLLKSTIEQAKAAFLVQLGVTSAMQAELPPEGPPTDGLAPDVASSVREYHARFLKNIGNNVEKPHVRATKRKQNETYFVPKFRRLQMLQELLFYISRDYAGNTQLDQTEPRRQMLAMDPELDPETLPRAYTNNIDWMTFIGPLPTHASWGRGWSLLCDVLIRMPLCIFLRMVNIPYFTPTVHRYMAHRVLRNLPPTHLPEDCGQLPILEVSGHSLVRKYMFSIHDDITRLVFMGLAQLGQQMLAKDQVFVFCNRNASLLDTSISKEGYHRVDPDIQYPVKMYHFDSLSALKDYWFDLKTIALSTALGSRNLVAGQKITIEIPFYKPALVRWAKPRTPDQADGLDQGEIPGDQLGAGGIDTSMFAHVLRNWKWRRMAQLTQANKTPSGPSGSSAGGPSTENGTESGPARAAKRRRHSTGGRRRPAPKLMEPPSEPLGPVVDVHIHKPADGSAERPVMVTRGRNVPRSRATRKRPAADDSEQPGPSHKRRKSAMDAFSASHRPGLAERRLRVFRPNQKTKFERIMGSKKKRGPKPPRDEIDKKALQLLKKQRCDWSERENTYLLLARVALGLLVDTYKVPSRQYMTVRDALHETIEESRNKTAHAVHRRIAFMLRRPQTVANVSLTIQEHLLDPDIRAIIHQEERLTQNSFNTEVVFPQRFRQVMAILLAKNDRSAVKGDLLPTDYAELTDKYDIVLGDNVRLGLVVPVPALISEGDVHLHTVAGLVVSYLTSREDKSCPMTQLYHASQQYPEELMFAALTHLRTSGVASQRRGHAGIRVIKESKGLLHPTSKPYILSTKFRHKFIQRYQYGLYSDCFNFFKTLLWNSLKEEAFTSIGGIQRGGQAAMIFSLMANNQLAYEVSVPENLIRLSRKEQEQGSALIQDIEERQSRQETPADDGHMSLGRTGASGQKRVGLRSSMSRLVLLAARESQDTELAMADGDKAGGKDTHEYHEQLHIVPFTVLGRLVAATPPPPAADGETGDGSMEVDEQFIPVTPLMAQATRDKHARMLSARAPPVESVLTRLKEEGAITTEESRHIKHLLSLLDDAGVLGMPPEQLLLESGLGRAELRRLCELMVRPSLTLESGLGRAELRRLCELMVRHELLLRCGVGQLVYVSRAAGQPWVLHSYHLTRTQQDTVASRVAAAGGDLRAAPEKNLQSVYFLPVPWRRISGSVNRRVLDRLSGAILSHCMTEPGASLAAIQQFFHPMLTGFQIRLLVETLAEIGCVKLTETRQLSRTTLFSKRTDLIWYDGDADDFSAPENVVIQPTADATLKYACFVGDKPYAQEFLDTIGL</sequence>
<feature type="compositionally biased region" description="Basic residues" evidence="1">
    <location>
        <begin position="771"/>
        <end position="786"/>
    </location>
</feature>
<feature type="region of interest" description="Disordered" evidence="1">
    <location>
        <begin position="742"/>
        <end position="867"/>
    </location>
</feature>
<feature type="domain" description="GTF3C1 extended winged-helix" evidence="2">
    <location>
        <begin position="272"/>
        <end position="374"/>
    </location>
</feature>
<gene>
    <name evidence="3" type="primary">Gtf3c1_2</name>
    <name evidence="3" type="ORF">FJT64_018588</name>
</gene>
<feature type="compositionally biased region" description="Low complexity" evidence="1">
    <location>
        <begin position="158"/>
        <end position="196"/>
    </location>
</feature>
<evidence type="ECO:0000256" key="1">
    <source>
        <dbReference type="SAM" id="MobiDB-lite"/>
    </source>
</evidence>
<comment type="caution">
    <text evidence="3">The sequence shown here is derived from an EMBL/GenBank/DDBJ whole genome shotgun (WGS) entry which is preliminary data.</text>
</comment>
<dbReference type="PANTHER" id="PTHR15180">
    <property type="entry name" value="GENERAL TRANSCRIPTION FACTOR 3C POLYPEPTIDE 1"/>
    <property type="match status" value="1"/>
</dbReference>
<feature type="compositionally biased region" description="Basic and acidic residues" evidence="1">
    <location>
        <begin position="803"/>
        <end position="813"/>
    </location>
</feature>
<dbReference type="GO" id="GO:0003677">
    <property type="term" value="F:DNA binding"/>
    <property type="evidence" value="ECO:0007669"/>
    <property type="project" value="InterPro"/>
</dbReference>
<organism evidence="3 4">
    <name type="scientific">Amphibalanus amphitrite</name>
    <name type="common">Striped barnacle</name>
    <name type="synonym">Balanus amphitrite</name>
    <dbReference type="NCBI Taxonomy" id="1232801"/>
    <lineage>
        <taxon>Eukaryota</taxon>
        <taxon>Metazoa</taxon>
        <taxon>Ecdysozoa</taxon>
        <taxon>Arthropoda</taxon>
        <taxon>Crustacea</taxon>
        <taxon>Multicrustacea</taxon>
        <taxon>Cirripedia</taxon>
        <taxon>Thoracica</taxon>
        <taxon>Thoracicalcarea</taxon>
        <taxon>Balanomorpha</taxon>
        <taxon>Balanoidea</taxon>
        <taxon>Balanidae</taxon>
        <taxon>Amphibalaninae</taxon>
        <taxon>Amphibalanus</taxon>
    </lineage>
</organism>
<dbReference type="InterPro" id="IPR056467">
    <property type="entry name" value="eWH_GTF3C1"/>
</dbReference>
<feature type="region of interest" description="Disordered" evidence="1">
    <location>
        <begin position="114"/>
        <end position="200"/>
    </location>
</feature>
<proteinExistence type="predicted"/>
<accession>A0A6A4WSC7</accession>
<dbReference type="InterPro" id="IPR035625">
    <property type="entry name" value="Tfc3-like_eWH"/>
</dbReference>
<evidence type="ECO:0000313" key="3">
    <source>
        <dbReference type="EMBL" id="KAF0310396.1"/>
    </source>
</evidence>
<protein>
    <submittedName>
        <fullName evidence="3">General transcription factor 3C polypeptide 1</fullName>
    </submittedName>
</protein>
<reference evidence="3 4" key="1">
    <citation type="submission" date="2019-07" db="EMBL/GenBank/DDBJ databases">
        <title>Draft genome assembly of a fouling barnacle, Amphibalanus amphitrite (Darwin, 1854): The first reference genome for Thecostraca.</title>
        <authorList>
            <person name="Kim W."/>
        </authorList>
    </citation>
    <scope>NUCLEOTIDE SEQUENCE [LARGE SCALE GENOMIC DNA]</scope>
    <source>
        <strain evidence="3">SNU_AA5</strain>
        <tissue evidence="3">Soma without cirri and trophi</tissue>
    </source>
</reference>
<feature type="region of interest" description="Disordered" evidence="1">
    <location>
        <begin position="1247"/>
        <end position="1276"/>
    </location>
</feature>
<feature type="compositionally biased region" description="Low complexity" evidence="1">
    <location>
        <begin position="747"/>
        <end position="759"/>
    </location>
</feature>
<dbReference type="GO" id="GO:0042791">
    <property type="term" value="P:5S class rRNA transcription by RNA polymerase III"/>
    <property type="evidence" value="ECO:0007669"/>
    <property type="project" value="TreeGrafter"/>
</dbReference>
<feature type="region of interest" description="Disordered" evidence="1">
    <location>
        <begin position="697"/>
        <end position="717"/>
    </location>
</feature>
<evidence type="ECO:0000313" key="4">
    <source>
        <dbReference type="Proteomes" id="UP000440578"/>
    </source>
</evidence>
<dbReference type="OrthoDB" id="68020at2759"/>
<keyword evidence="4" id="KW-1185">Reference proteome</keyword>
<dbReference type="Proteomes" id="UP000440578">
    <property type="component" value="Unassembled WGS sequence"/>
</dbReference>
<feature type="compositionally biased region" description="Basic residues" evidence="1">
    <location>
        <begin position="824"/>
        <end position="834"/>
    </location>
</feature>
<dbReference type="Pfam" id="PF24101">
    <property type="entry name" value="WHD_GTF3C1"/>
    <property type="match status" value="1"/>
</dbReference>
<dbReference type="CDD" id="cd16169">
    <property type="entry name" value="Tau138_eWH"/>
    <property type="match status" value="1"/>
</dbReference>
<dbReference type="GO" id="GO:0000127">
    <property type="term" value="C:transcription factor TFIIIC complex"/>
    <property type="evidence" value="ECO:0007669"/>
    <property type="project" value="InterPro"/>
</dbReference>
<dbReference type="GO" id="GO:0006384">
    <property type="term" value="P:transcription initiation at RNA polymerase III promoter"/>
    <property type="evidence" value="ECO:0007669"/>
    <property type="project" value="InterPro"/>
</dbReference>
<name>A0A6A4WSC7_AMPAM</name>
<evidence type="ECO:0000259" key="2">
    <source>
        <dbReference type="Pfam" id="PF24101"/>
    </source>
</evidence>